<evidence type="ECO:0000256" key="6">
    <source>
        <dbReference type="SAM" id="Phobius"/>
    </source>
</evidence>
<dbReference type="Pfam" id="PF04138">
    <property type="entry name" value="GtrA_DPMS_TM"/>
    <property type="match status" value="1"/>
</dbReference>
<dbReference type="GO" id="GO:0005886">
    <property type="term" value="C:plasma membrane"/>
    <property type="evidence" value="ECO:0007669"/>
    <property type="project" value="TreeGrafter"/>
</dbReference>
<feature type="transmembrane region" description="Helical" evidence="6">
    <location>
        <begin position="33"/>
        <end position="51"/>
    </location>
</feature>
<dbReference type="PANTHER" id="PTHR38459">
    <property type="entry name" value="PROPHAGE BACTOPRENOL-LINKED GLUCOSE TRANSLOCASE HOMOLOG"/>
    <property type="match status" value="1"/>
</dbReference>
<evidence type="ECO:0000313" key="8">
    <source>
        <dbReference type="EMBL" id="SDK52162.1"/>
    </source>
</evidence>
<sequence length="123" mass="13500">MNSRFLRFCCIGGLGFVVDSGITYGLVGLGVPSLYARIPAILIALTVCYRFHHGFTFRKEGKAPWRGWYKFLISNSVGSVINYGCYAAVLLMWPAAPLIIPLAVGSVVALIANYVLSVCYVFR</sequence>
<dbReference type="AlphaFoldDB" id="A0A1G9CKL9"/>
<keyword evidence="9" id="KW-1185">Reference proteome</keyword>
<evidence type="ECO:0000259" key="7">
    <source>
        <dbReference type="Pfam" id="PF04138"/>
    </source>
</evidence>
<dbReference type="EMBL" id="FNGA01000001">
    <property type="protein sequence ID" value="SDK52162.1"/>
    <property type="molecule type" value="Genomic_DNA"/>
</dbReference>
<dbReference type="InterPro" id="IPR007267">
    <property type="entry name" value="GtrA_DPMS_TM"/>
</dbReference>
<dbReference type="PANTHER" id="PTHR38459:SF1">
    <property type="entry name" value="PROPHAGE BACTOPRENOL-LINKED GLUCOSE TRANSLOCASE HOMOLOG"/>
    <property type="match status" value="1"/>
</dbReference>
<evidence type="ECO:0000256" key="1">
    <source>
        <dbReference type="ARBA" id="ARBA00004141"/>
    </source>
</evidence>
<reference evidence="9" key="1">
    <citation type="submission" date="2016-10" db="EMBL/GenBank/DDBJ databases">
        <authorList>
            <person name="Varghese N."/>
            <person name="Submissions S."/>
        </authorList>
    </citation>
    <scope>NUCLEOTIDE SEQUENCE [LARGE SCALE GENOMIC DNA]</scope>
    <source>
        <strain evidence="9">DSM 16995</strain>
    </source>
</reference>
<protein>
    <submittedName>
        <fullName evidence="8">Putative flippase GtrA (Transmembrane translocase of bactoprenol-linked glucose)</fullName>
    </submittedName>
</protein>
<evidence type="ECO:0000256" key="4">
    <source>
        <dbReference type="ARBA" id="ARBA00022989"/>
    </source>
</evidence>
<gene>
    <name evidence="8" type="ORF">SAMN05660337_0711</name>
</gene>
<evidence type="ECO:0000256" key="5">
    <source>
        <dbReference type="ARBA" id="ARBA00023136"/>
    </source>
</evidence>
<feature type="transmembrane region" description="Helical" evidence="6">
    <location>
        <begin position="72"/>
        <end position="93"/>
    </location>
</feature>
<dbReference type="InterPro" id="IPR051401">
    <property type="entry name" value="GtrA_CellWall_Glycosyl"/>
</dbReference>
<feature type="transmembrane region" description="Helical" evidence="6">
    <location>
        <begin position="99"/>
        <end position="122"/>
    </location>
</feature>
<name>A0A1G9CKL9_9BACT</name>
<comment type="similarity">
    <text evidence="2">Belongs to the GtrA family.</text>
</comment>
<dbReference type="RefSeq" id="WP_092158264.1">
    <property type="nucleotide sequence ID" value="NZ_FNGA01000001.1"/>
</dbReference>
<dbReference type="OrthoDB" id="5457581at2"/>
<dbReference type="Proteomes" id="UP000199053">
    <property type="component" value="Unassembled WGS sequence"/>
</dbReference>
<feature type="transmembrane region" description="Helical" evidence="6">
    <location>
        <begin position="5"/>
        <end position="27"/>
    </location>
</feature>
<keyword evidence="3 6" id="KW-0812">Transmembrane</keyword>
<accession>A0A1G9CKL9</accession>
<organism evidence="8 9">
    <name type="scientific">Maridesulfovibrio ferrireducens</name>
    <dbReference type="NCBI Taxonomy" id="246191"/>
    <lineage>
        <taxon>Bacteria</taxon>
        <taxon>Pseudomonadati</taxon>
        <taxon>Thermodesulfobacteriota</taxon>
        <taxon>Desulfovibrionia</taxon>
        <taxon>Desulfovibrionales</taxon>
        <taxon>Desulfovibrionaceae</taxon>
        <taxon>Maridesulfovibrio</taxon>
    </lineage>
</organism>
<keyword evidence="4 6" id="KW-1133">Transmembrane helix</keyword>
<feature type="domain" description="GtrA/DPMS transmembrane" evidence="7">
    <location>
        <begin position="7"/>
        <end position="122"/>
    </location>
</feature>
<evidence type="ECO:0000256" key="2">
    <source>
        <dbReference type="ARBA" id="ARBA00009399"/>
    </source>
</evidence>
<comment type="subcellular location">
    <subcellularLocation>
        <location evidence="1">Membrane</location>
        <topology evidence="1">Multi-pass membrane protein</topology>
    </subcellularLocation>
</comment>
<proteinExistence type="inferred from homology"/>
<dbReference type="STRING" id="246191.SAMN05660337_0711"/>
<evidence type="ECO:0000313" key="9">
    <source>
        <dbReference type="Proteomes" id="UP000199053"/>
    </source>
</evidence>
<dbReference type="GO" id="GO:0000271">
    <property type="term" value="P:polysaccharide biosynthetic process"/>
    <property type="evidence" value="ECO:0007669"/>
    <property type="project" value="InterPro"/>
</dbReference>
<evidence type="ECO:0000256" key="3">
    <source>
        <dbReference type="ARBA" id="ARBA00022692"/>
    </source>
</evidence>
<keyword evidence="5 6" id="KW-0472">Membrane</keyword>